<dbReference type="InterPro" id="IPR000674">
    <property type="entry name" value="Ald_Oxase/Xan_DH_a/b"/>
</dbReference>
<dbReference type="InterPro" id="IPR012368">
    <property type="entry name" value="OxRdtase_Mopterin-bd_su_IorB"/>
</dbReference>
<dbReference type="EMBL" id="JBHLWM010000001">
    <property type="protein sequence ID" value="MFC0239174.1"/>
    <property type="molecule type" value="Genomic_DNA"/>
</dbReference>
<dbReference type="Gene3D" id="3.90.1170.50">
    <property type="entry name" value="Aldehyde oxidase/xanthine dehydrogenase, a/b hammerhead"/>
    <property type="match status" value="1"/>
</dbReference>
<dbReference type="SMART" id="SM01008">
    <property type="entry name" value="Ald_Xan_dh_C"/>
    <property type="match status" value="1"/>
</dbReference>
<comment type="caution">
    <text evidence="2">The sequence shown here is derived from an EMBL/GenBank/DDBJ whole genome shotgun (WGS) entry which is preliminary data.</text>
</comment>
<dbReference type="Pfam" id="PF02738">
    <property type="entry name" value="MoCoBD_1"/>
    <property type="match status" value="1"/>
</dbReference>
<dbReference type="Gene3D" id="3.30.365.10">
    <property type="entry name" value="Aldehyde oxidase/xanthine dehydrogenase, molybdopterin binding domain"/>
    <property type="match status" value="5"/>
</dbReference>
<feature type="domain" description="Aldehyde oxidase/xanthine dehydrogenase a/b hammerhead" evidence="1">
    <location>
        <begin position="214"/>
        <end position="292"/>
    </location>
</feature>
<name>A0ABV6ELT9_9BRAD</name>
<gene>
    <name evidence="2" type="ORF">ACFFJ6_01795</name>
</gene>
<dbReference type="PANTHER" id="PTHR47495:SF2">
    <property type="entry name" value="ALDEHYDE DEHYDROGENASE"/>
    <property type="match status" value="1"/>
</dbReference>
<dbReference type="InterPro" id="IPR008274">
    <property type="entry name" value="AldOxase/xan_DH_MoCoBD1"/>
</dbReference>
<evidence type="ECO:0000259" key="1">
    <source>
        <dbReference type="SMART" id="SM01008"/>
    </source>
</evidence>
<protein>
    <submittedName>
        <fullName evidence="2">Molybdopterin cofactor-binding domain-containing protein</fullName>
    </submittedName>
</protein>
<reference evidence="2 3" key="1">
    <citation type="submission" date="2024-09" db="EMBL/GenBank/DDBJ databases">
        <authorList>
            <person name="Sun Q."/>
            <person name="Mori K."/>
        </authorList>
    </citation>
    <scope>NUCLEOTIDE SEQUENCE [LARGE SCALE GENOMIC DNA]</scope>
    <source>
        <strain evidence="2 3">KCTC 23279</strain>
    </source>
</reference>
<dbReference type="InterPro" id="IPR006311">
    <property type="entry name" value="TAT_signal"/>
</dbReference>
<dbReference type="InterPro" id="IPR037165">
    <property type="entry name" value="AldOxase/xan_DH_Mopterin-bd_sf"/>
</dbReference>
<dbReference type="RefSeq" id="WP_378383735.1">
    <property type="nucleotide sequence ID" value="NZ_JBHLWM010000001.1"/>
</dbReference>
<dbReference type="PIRSF" id="PIRSF036389">
    <property type="entry name" value="IOR_B"/>
    <property type="match status" value="1"/>
</dbReference>
<dbReference type="PROSITE" id="PS51318">
    <property type="entry name" value="TAT"/>
    <property type="match status" value="1"/>
</dbReference>
<dbReference type="InterPro" id="IPR046867">
    <property type="entry name" value="AldOxase/xan_DH_MoCoBD2"/>
</dbReference>
<evidence type="ECO:0000313" key="3">
    <source>
        <dbReference type="Proteomes" id="UP001589775"/>
    </source>
</evidence>
<accession>A0ABV6ELT9</accession>
<sequence length="727" mass="77575">MTAREESRPSSRGPSRRAVLAGALVIAFARPGKAHAAPSETTAAPAAAQLGGFVRIAPSGEIALVMPSVEMGQGIYTAEAALLAEELDVRLDQITAVAAPPDASLYAQPLFKAQLTGGSTSIRGFWTPLRQAGAAARHMLVAAAAQRWQVEAADCITRDGIVTHAPSGRALPYAEVAADAAALPVPMQPQLKSPADYKLIGKSLKRIDTPAKVDGSAVYGIDIDVPGMKTAVLAICPVAGGTLRAVDDSKARQLAGVIDVLRIDDAVAVVGEHYWAAKAGRDALDLDWNFGPNAGLSSDGIWQDAKAASQSIAPIEALKHGDVDAAFRQAKRRVDADYEMPFLAHATMEPINTTVHVRPDGCDIWVGTQTPVVAQRHAARITGLPVETVAVHNQLIGGGFGRRLQADTIEQAVRFAKQVSYPLKVICTREQDIRHDRFRPSYYDRFSAGLDEQGLPIAWTHRTTSGTVRKDFDDNGWPQGKLDKDAVDGSWDSPYAFPNIRVDWVRHDPPIKLNWWRGVGPTHNVFVLESFVDELAHSAGRDPVAYRRALLPADNVRARHVLDLAAEKANWRAPQGGRIGRGVSLHQNFGSFAALVVEVAVAPAGEVVLRKVVAAIDCGILVNPDIVRAQIEGGVLFGLSAALFNGITFAGGRVQQSNFNDYRQLRINETPTVEVHLVDSREPPGGLGEVGTVSAAPALANAIFAATGVRLRRLPIDTSALKAGGAT</sequence>
<organism evidence="2 3">
    <name type="scientific">Rhodopseudomonas telluris</name>
    <dbReference type="NCBI Taxonomy" id="644215"/>
    <lineage>
        <taxon>Bacteria</taxon>
        <taxon>Pseudomonadati</taxon>
        <taxon>Pseudomonadota</taxon>
        <taxon>Alphaproteobacteria</taxon>
        <taxon>Hyphomicrobiales</taxon>
        <taxon>Nitrobacteraceae</taxon>
        <taxon>Rhodopseudomonas</taxon>
    </lineage>
</organism>
<proteinExistence type="predicted"/>
<dbReference type="Pfam" id="PF20256">
    <property type="entry name" value="MoCoBD_2"/>
    <property type="match status" value="2"/>
</dbReference>
<evidence type="ECO:0000313" key="2">
    <source>
        <dbReference type="EMBL" id="MFC0239174.1"/>
    </source>
</evidence>
<keyword evidence="3" id="KW-1185">Reference proteome</keyword>
<dbReference type="SUPFAM" id="SSF56003">
    <property type="entry name" value="Molybdenum cofactor-binding domain"/>
    <property type="match status" value="2"/>
</dbReference>
<dbReference type="PANTHER" id="PTHR47495">
    <property type="entry name" value="ALDEHYDE DEHYDROGENASE"/>
    <property type="match status" value="1"/>
</dbReference>
<dbReference type="Proteomes" id="UP001589775">
    <property type="component" value="Unassembled WGS sequence"/>
</dbReference>
<dbReference type="InterPro" id="IPR052516">
    <property type="entry name" value="N-heterocyclic_Hydroxylase"/>
</dbReference>